<dbReference type="AlphaFoldDB" id="A0AAD5XI46"/>
<evidence type="ECO:0000313" key="2">
    <source>
        <dbReference type="Proteomes" id="UP001211907"/>
    </source>
</evidence>
<dbReference type="EMBL" id="JADGJH010000049">
    <property type="protein sequence ID" value="KAJ3140449.1"/>
    <property type="molecule type" value="Genomic_DNA"/>
</dbReference>
<dbReference type="Proteomes" id="UP001211907">
    <property type="component" value="Unassembled WGS sequence"/>
</dbReference>
<proteinExistence type="predicted"/>
<organism evidence="1 2">
    <name type="scientific">Physocladia obscura</name>
    <dbReference type="NCBI Taxonomy" id="109957"/>
    <lineage>
        <taxon>Eukaryota</taxon>
        <taxon>Fungi</taxon>
        <taxon>Fungi incertae sedis</taxon>
        <taxon>Chytridiomycota</taxon>
        <taxon>Chytridiomycota incertae sedis</taxon>
        <taxon>Chytridiomycetes</taxon>
        <taxon>Chytridiales</taxon>
        <taxon>Chytriomycetaceae</taxon>
        <taxon>Physocladia</taxon>
    </lineage>
</organism>
<evidence type="ECO:0000313" key="1">
    <source>
        <dbReference type="EMBL" id="KAJ3140449.1"/>
    </source>
</evidence>
<name>A0AAD5XI46_9FUNG</name>
<sequence>MYVALFAAHRKTFGENDNATLRSQTTLQISIPTQRNESMHDTLAVVGRLRVVYLNPGKFQACAVSSELAEELVSLMSDDLTLTYMENLGLLYEKIGYFEKAKVIAERRVLALQTKLRVLRNRETILSS</sequence>
<gene>
    <name evidence="1" type="ORF">HK100_009501</name>
</gene>
<protein>
    <submittedName>
        <fullName evidence="1">Uncharacterized protein</fullName>
    </submittedName>
</protein>
<keyword evidence="2" id="KW-1185">Reference proteome</keyword>
<comment type="caution">
    <text evidence="1">The sequence shown here is derived from an EMBL/GenBank/DDBJ whole genome shotgun (WGS) entry which is preliminary data.</text>
</comment>
<reference evidence="1" key="1">
    <citation type="submission" date="2020-05" db="EMBL/GenBank/DDBJ databases">
        <title>Phylogenomic resolution of chytrid fungi.</title>
        <authorList>
            <person name="Stajich J.E."/>
            <person name="Amses K."/>
            <person name="Simmons R."/>
            <person name="Seto K."/>
            <person name="Myers J."/>
            <person name="Bonds A."/>
            <person name="Quandt C.A."/>
            <person name="Barry K."/>
            <person name="Liu P."/>
            <person name="Grigoriev I."/>
            <person name="Longcore J.E."/>
            <person name="James T.Y."/>
        </authorList>
    </citation>
    <scope>NUCLEOTIDE SEQUENCE</scope>
    <source>
        <strain evidence="1">JEL0513</strain>
    </source>
</reference>
<accession>A0AAD5XI46</accession>